<dbReference type="PANTHER" id="PTHR30373">
    <property type="entry name" value="UPF0603 PROTEIN YGCG"/>
    <property type="match status" value="1"/>
</dbReference>
<evidence type="ECO:0000313" key="2">
    <source>
        <dbReference type="EMBL" id="BCO29865.1"/>
    </source>
</evidence>
<evidence type="ECO:0000313" key="3">
    <source>
        <dbReference type="Proteomes" id="UP000824366"/>
    </source>
</evidence>
<dbReference type="Pfam" id="PF04536">
    <property type="entry name" value="TPM_phosphatase"/>
    <property type="match status" value="1"/>
</dbReference>
<sequence length="173" mass="19519">MWQRLIRFVKHRWQNDNAAQQAIPPAVLNKLATAIANSESGHSGEIRIYIEAALPTSYLWQDCPIEQIIRQRALSMFGKLGVWDTEHNNGVLIYLLLVEKRLEIVADRGLNDRVPAGIWSELASSMCETFKMGNYEAGLNLAVQEVSCLLQQHFAMSPHQINLNELPNEPVLG</sequence>
<dbReference type="InterPro" id="IPR007621">
    <property type="entry name" value="TPM_dom"/>
</dbReference>
<dbReference type="EMBL" id="AP024238">
    <property type="protein sequence ID" value="BCO29865.1"/>
    <property type="molecule type" value="Genomic_DNA"/>
</dbReference>
<reference evidence="2 3" key="1">
    <citation type="journal article" date="2021" name="Microbiol. Spectr.">
        <title>A Single Bacterium Capable of Oxidation and Reduction of Iron at Circumneutral pH.</title>
        <authorList>
            <person name="Kato S."/>
            <person name="Ohkuma M."/>
        </authorList>
    </citation>
    <scope>NUCLEOTIDE SEQUENCE [LARGE SCALE GENOMIC DNA]</scope>
    <source>
        <strain evidence="2 3">MIZ03</strain>
    </source>
</reference>
<dbReference type="RefSeq" id="WP_223906255.1">
    <property type="nucleotide sequence ID" value="NZ_AP024238.1"/>
</dbReference>
<proteinExistence type="predicted"/>
<dbReference type="PANTHER" id="PTHR30373:SF8">
    <property type="entry name" value="BLL7265 PROTEIN"/>
    <property type="match status" value="1"/>
</dbReference>
<gene>
    <name evidence="2" type="ORF">MIZ03_4789</name>
</gene>
<organism evidence="2 3">
    <name type="scientific">Rhodoferax lithotrophicus</name>
    <dbReference type="NCBI Taxonomy" id="2798804"/>
    <lineage>
        <taxon>Bacteria</taxon>
        <taxon>Pseudomonadati</taxon>
        <taxon>Pseudomonadota</taxon>
        <taxon>Betaproteobacteria</taxon>
        <taxon>Burkholderiales</taxon>
        <taxon>Comamonadaceae</taxon>
        <taxon>Rhodoferax</taxon>
    </lineage>
</organism>
<protein>
    <recommendedName>
        <fullName evidence="1">TPM domain-containing protein</fullName>
    </recommendedName>
</protein>
<dbReference type="Proteomes" id="UP000824366">
    <property type="component" value="Chromosome"/>
</dbReference>
<evidence type="ECO:0000259" key="1">
    <source>
        <dbReference type="Pfam" id="PF04536"/>
    </source>
</evidence>
<accession>A0ABM7MTW0</accession>
<feature type="domain" description="TPM" evidence="1">
    <location>
        <begin position="21"/>
        <end position="146"/>
    </location>
</feature>
<dbReference type="Gene3D" id="3.10.310.50">
    <property type="match status" value="1"/>
</dbReference>
<keyword evidence="3" id="KW-1185">Reference proteome</keyword>
<name>A0ABM7MTW0_9BURK</name>